<dbReference type="Proteomes" id="UP000544122">
    <property type="component" value="Unassembled WGS sequence"/>
</dbReference>
<evidence type="ECO:0000256" key="1">
    <source>
        <dbReference type="SAM" id="MobiDB-lite"/>
    </source>
</evidence>
<dbReference type="GO" id="GO:0005737">
    <property type="term" value="C:cytoplasm"/>
    <property type="evidence" value="ECO:0007669"/>
    <property type="project" value="TreeGrafter"/>
</dbReference>
<keyword evidence="4" id="KW-1185">Reference proteome</keyword>
<dbReference type="InterPro" id="IPR001509">
    <property type="entry name" value="Epimerase_deHydtase"/>
</dbReference>
<protein>
    <submittedName>
        <fullName evidence="3">NAD-dependent epimerase/dehydratase family protein</fullName>
    </submittedName>
</protein>
<dbReference type="EMBL" id="JAAVLX010000002">
    <property type="protein sequence ID" value="NOJ38797.1"/>
    <property type="molecule type" value="Genomic_DNA"/>
</dbReference>
<reference evidence="3 4" key="1">
    <citation type="submission" date="2020-03" db="EMBL/GenBank/DDBJ databases">
        <title>Bradyrhizobium diversity isolated from nodules of Indigofera sp.</title>
        <authorList>
            <person name="Klepa M."/>
            <person name="Helene L."/>
            <person name="Hungria M."/>
        </authorList>
    </citation>
    <scope>NUCLEOTIDE SEQUENCE [LARGE SCALE GENOMIC DNA]</scope>
    <source>
        <strain evidence="3 4">WSM 1791</strain>
    </source>
</reference>
<organism evidence="3 4">
    <name type="scientific">Bradyrhizobium australiense</name>
    <dbReference type="NCBI Taxonomy" id="2721161"/>
    <lineage>
        <taxon>Bacteria</taxon>
        <taxon>Pseudomonadati</taxon>
        <taxon>Pseudomonadota</taxon>
        <taxon>Alphaproteobacteria</taxon>
        <taxon>Hyphomicrobiales</taxon>
        <taxon>Nitrobacteraceae</taxon>
        <taxon>Bradyrhizobium</taxon>
    </lineage>
</organism>
<dbReference type="Gene3D" id="3.40.50.720">
    <property type="entry name" value="NAD(P)-binding Rossmann-like Domain"/>
    <property type="match status" value="1"/>
</dbReference>
<evidence type="ECO:0000313" key="3">
    <source>
        <dbReference type="EMBL" id="NOJ38797.1"/>
    </source>
</evidence>
<evidence type="ECO:0000259" key="2">
    <source>
        <dbReference type="Pfam" id="PF01370"/>
    </source>
</evidence>
<gene>
    <name evidence="3" type="ORF">HCN58_04080</name>
</gene>
<proteinExistence type="predicted"/>
<feature type="domain" description="NAD-dependent epimerase/dehydratase" evidence="2">
    <location>
        <begin position="4"/>
        <end position="227"/>
    </location>
</feature>
<name>A0A7Y4GND2_9BRAD</name>
<evidence type="ECO:0000313" key="4">
    <source>
        <dbReference type="Proteomes" id="UP000544122"/>
    </source>
</evidence>
<comment type="caution">
    <text evidence="3">The sequence shown here is derived from an EMBL/GenBank/DDBJ whole genome shotgun (WGS) entry which is preliminary data.</text>
</comment>
<dbReference type="GO" id="GO:0004029">
    <property type="term" value="F:aldehyde dehydrogenase (NAD+) activity"/>
    <property type="evidence" value="ECO:0007669"/>
    <property type="project" value="TreeGrafter"/>
</dbReference>
<feature type="compositionally biased region" description="Polar residues" evidence="1">
    <location>
        <begin position="329"/>
        <end position="344"/>
    </location>
</feature>
<accession>A0A7Y4GND2</accession>
<dbReference type="Pfam" id="PF01370">
    <property type="entry name" value="Epimerase"/>
    <property type="match status" value="1"/>
</dbReference>
<dbReference type="PANTHER" id="PTHR48079:SF6">
    <property type="entry name" value="NAD(P)-BINDING DOMAIN-CONTAINING PROTEIN-RELATED"/>
    <property type="match status" value="1"/>
</dbReference>
<dbReference type="AlphaFoldDB" id="A0A7Y4GND2"/>
<dbReference type="InterPro" id="IPR051783">
    <property type="entry name" value="NAD(P)-dependent_oxidoreduct"/>
</dbReference>
<dbReference type="InterPro" id="IPR036291">
    <property type="entry name" value="NAD(P)-bd_dom_sf"/>
</dbReference>
<feature type="region of interest" description="Disordered" evidence="1">
    <location>
        <begin position="325"/>
        <end position="351"/>
    </location>
</feature>
<sequence length="351" mass="38418">MTRILVTGGSGFIGKHLVSALIARGREVRVLDLQPPPRALPQVQYVRGSVLDRDLVDRAMDGVDEVYHLAGLPGMWMPRKADFHTVNFGGTEIVIETARKRGIKRFLHCSTESILFRASPSTVPVADDALLPDDMPGPYTRSKMLADRFAMQAAASGYPVVIGCPTMPVGPYDHNVTPPTAMLRYFLNRRLQLHLDFVVNLVDVRDAAEGLILAMERGHAGHRYVLGGESMPLRRVLELMSDISGRRVRRIQVNGKVAEMVTATLEFIADHVTRRPPSGTAEGVRIALRAGALSIEKAQRELGYAPGPVEPVLRETIAHLLDAGHNQPEWDSTPSTRPFTSGTCSAVDPIA</sequence>
<dbReference type="SUPFAM" id="SSF51735">
    <property type="entry name" value="NAD(P)-binding Rossmann-fold domains"/>
    <property type="match status" value="1"/>
</dbReference>
<dbReference type="RefSeq" id="WP_171578098.1">
    <property type="nucleotide sequence ID" value="NZ_JAAVLX010000002.1"/>
</dbReference>
<dbReference type="PANTHER" id="PTHR48079">
    <property type="entry name" value="PROTEIN YEEZ"/>
    <property type="match status" value="1"/>
</dbReference>